<keyword evidence="12" id="KW-0325">Glycoprotein</keyword>
<dbReference type="EC" id="1.14.11.2" evidence="5"/>
<dbReference type="OrthoDB" id="420380at2759"/>
<protein>
    <recommendedName>
        <fullName evidence="5">procollagen-proline 4-dioxygenase</fullName>
        <ecNumber evidence="5">1.14.11.2</ecNumber>
    </recommendedName>
</protein>
<evidence type="ECO:0000256" key="10">
    <source>
        <dbReference type="ARBA" id="ARBA00023002"/>
    </source>
</evidence>
<evidence type="ECO:0000256" key="7">
    <source>
        <dbReference type="ARBA" id="ARBA00022824"/>
    </source>
</evidence>
<comment type="cofactor">
    <cofactor evidence="1">
        <name>L-ascorbate</name>
        <dbReference type="ChEBI" id="CHEBI:38290"/>
    </cofactor>
</comment>
<keyword evidence="9 15" id="KW-0223">Dioxygenase</keyword>
<keyword evidence="10" id="KW-0560">Oxidoreductase</keyword>
<evidence type="ECO:0000256" key="2">
    <source>
        <dbReference type="ARBA" id="ARBA00002035"/>
    </source>
</evidence>
<reference evidence="15 16" key="1">
    <citation type="submission" date="2019-08" db="EMBL/GenBank/DDBJ databases">
        <authorList>
            <person name="Alioto T."/>
            <person name="Alioto T."/>
            <person name="Gomez Garrido J."/>
        </authorList>
    </citation>
    <scope>NUCLEOTIDE SEQUENCE [LARGE SCALE GENOMIC DNA]</scope>
</reference>
<evidence type="ECO:0000256" key="5">
    <source>
        <dbReference type="ARBA" id="ARBA00012269"/>
    </source>
</evidence>
<evidence type="ECO:0000256" key="8">
    <source>
        <dbReference type="ARBA" id="ARBA00022896"/>
    </source>
</evidence>
<dbReference type="PROSITE" id="PS51471">
    <property type="entry name" value="FE2OG_OXY"/>
    <property type="match status" value="1"/>
</dbReference>
<keyword evidence="13" id="KW-0732">Signal</keyword>
<dbReference type="InterPro" id="IPR044862">
    <property type="entry name" value="Pro_4_hyd_alph_FE2OG_OXY"/>
</dbReference>
<evidence type="ECO:0000256" key="9">
    <source>
        <dbReference type="ARBA" id="ARBA00022964"/>
    </source>
</evidence>
<gene>
    <name evidence="15" type="ORF">CINCED_3A000530</name>
</gene>
<dbReference type="Gene3D" id="6.10.140.1460">
    <property type="match status" value="1"/>
</dbReference>
<dbReference type="Pfam" id="PF13640">
    <property type="entry name" value="2OG-FeII_Oxy_3"/>
    <property type="match status" value="1"/>
</dbReference>
<evidence type="ECO:0000256" key="11">
    <source>
        <dbReference type="ARBA" id="ARBA00023004"/>
    </source>
</evidence>
<feature type="domain" description="Fe2OG dioxygenase" evidence="14">
    <location>
        <begin position="399"/>
        <end position="505"/>
    </location>
</feature>
<evidence type="ECO:0000256" key="1">
    <source>
        <dbReference type="ARBA" id="ARBA00001961"/>
    </source>
</evidence>
<dbReference type="GO" id="GO:0005506">
    <property type="term" value="F:iron ion binding"/>
    <property type="evidence" value="ECO:0007669"/>
    <property type="project" value="InterPro"/>
</dbReference>
<evidence type="ECO:0000256" key="6">
    <source>
        <dbReference type="ARBA" id="ARBA00022723"/>
    </source>
</evidence>
<dbReference type="GO" id="GO:0004656">
    <property type="term" value="F:procollagen-proline 4-dioxygenase activity"/>
    <property type="evidence" value="ECO:0007669"/>
    <property type="project" value="UniProtKB-EC"/>
</dbReference>
<comment type="subcellular location">
    <subcellularLocation>
        <location evidence="3">Endoplasmic reticulum lumen</location>
    </subcellularLocation>
</comment>
<dbReference type="AlphaFoldDB" id="A0A5E4MK60"/>
<dbReference type="InterPro" id="IPR005123">
    <property type="entry name" value="Oxoglu/Fe-dep_dioxygenase_dom"/>
</dbReference>
<keyword evidence="6" id="KW-0479">Metal-binding</keyword>
<keyword evidence="8" id="KW-0847">Vitamin C</keyword>
<dbReference type="InterPro" id="IPR006620">
    <property type="entry name" value="Pro_4_hyd_alph"/>
</dbReference>
<dbReference type="InterPro" id="IPR045054">
    <property type="entry name" value="P4HA-like"/>
</dbReference>
<dbReference type="PANTHER" id="PTHR10869">
    <property type="entry name" value="PROLYL 4-HYDROXYLASE ALPHA SUBUNIT"/>
    <property type="match status" value="1"/>
</dbReference>
<comment type="function">
    <text evidence="2">Catalyzes the post-translational formation of 4-hydroxyproline in -Xaa-Pro-Gly- sequences in collagens and other proteins.</text>
</comment>
<dbReference type="Pfam" id="PF08336">
    <property type="entry name" value="P4Ha_N"/>
    <property type="match status" value="1"/>
</dbReference>
<feature type="signal peptide" evidence="13">
    <location>
        <begin position="1"/>
        <end position="17"/>
    </location>
</feature>
<evidence type="ECO:0000256" key="13">
    <source>
        <dbReference type="SAM" id="SignalP"/>
    </source>
</evidence>
<evidence type="ECO:0000256" key="3">
    <source>
        <dbReference type="ARBA" id="ARBA00004319"/>
    </source>
</evidence>
<evidence type="ECO:0000259" key="14">
    <source>
        <dbReference type="PROSITE" id="PS51471"/>
    </source>
</evidence>
<accession>A0A5E4MK60</accession>
<feature type="chain" id="PRO_5022775054" description="procollagen-proline 4-dioxygenase" evidence="13">
    <location>
        <begin position="18"/>
        <end position="520"/>
    </location>
</feature>
<dbReference type="Gene3D" id="2.60.120.620">
    <property type="entry name" value="q2cbj1_9rhob like domain"/>
    <property type="match status" value="1"/>
</dbReference>
<evidence type="ECO:0000313" key="15">
    <source>
        <dbReference type="EMBL" id="VVC31295.1"/>
    </source>
</evidence>
<comment type="similarity">
    <text evidence="4">Belongs to the P4HA family.</text>
</comment>
<dbReference type="PANTHER" id="PTHR10869:SF244">
    <property type="entry name" value="PROLYL 4-HYDROXYLASE SUBUNIT ALPHA-2"/>
    <property type="match status" value="1"/>
</dbReference>
<keyword evidence="7" id="KW-0256">Endoplasmic reticulum</keyword>
<dbReference type="InterPro" id="IPR013547">
    <property type="entry name" value="P4H_N"/>
</dbReference>
<keyword evidence="11" id="KW-0408">Iron</keyword>
<dbReference type="EMBL" id="CABPRJ010000949">
    <property type="protein sequence ID" value="VVC31295.1"/>
    <property type="molecule type" value="Genomic_DNA"/>
</dbReference>
<evidence type="ECO:0000313" key="16">
    <source>
        <dbReference type="Proteomes" id="UP000325440"/>
    </source>
</evidence>
<dbReference type="GO" id="GO:0031418">
    <property type="term" value="F:L-ascorbic acid binding"/>
    <property type="evidence" value="ECO:0007669"/>
    <property type="project" value="UniProtKB-KW"/>
</dbReference>
<keyword evidence="16" id="KW-1185">Reference proteome</keyword>
<proteinExistence type="inferred from homology"/>
<dbReference type="GO" id="GO:0005788">
    <property type="term" value="C:endoplasmic reticulum lumen"/>
    <property type="evidence" value="ECO:0007669"/>
    <property type="project" value="UniProtKB-SubCell"/>
</dbReference>
<dbReference type="InterPro" id="IPR011990">
    <property type="entry name" value="TPR-like_helical_dom_sf"/>
</dbReference>
<dbReference type="Proteomes" id="UP000325440">
    <property type="component" value="Unassembled WGS sequence"/>
</dbReference>
<organism evidence="15 16">
    <name type="scientific">Cinara cedri</name>
    <dbReference type="NCBI Taxonomy" id="506608"/>
    <lineage>
        <taxon>Eukaryota</taxon>
        <taxon>Metazoa</taxon>
        <taxon>Ecdysozoa</taxon>
        <taxon>Arthropoda</taxon>
        <taxon>Hexapoda</taxon>
        <taxon>Insecta</taxon>
        <taxon>Pterygota</taxon>
        <taxon>Neoptera</taxon>
        <taxon>Paraneoptera</taxon>
        <taxon>Hemiptera</taxon>
        <taxon>Sternorrhyncha</taxon>
        <taxon>Aphidomorpha</taxon>
        <taxon>Aphidoidea</taxon>
        <taxon>Aphididae</taxon>
        <taxon>Lachninae</taxon>
        <taxon>Cinara</taxon>
    </lineage>
</organism>
<evidence type="ECO:0000256" key="12">
    <source>
        <dbReference type="ARBA" id="ARBA00023180"/>
    </source>
</evidence>
<sequence>MFRYLTLIFSLWTFAESGEKWHTSQTTLIQLYELQKEHFNAFDGYINAETKRLEELKNYLTEIYKWYDRKMLDKNPYCSHINGFIVMKQIQLRMRKINSLMINKQSADALKIINSDKDLSGDHVIFAIKGLVRLQKFYEIPVSDMVAGRHKGRNIGDQLNACECYVISLNCFATHDIYGSLDWAIQAHDKWITDGKPKCINIGRLRNLIVSFSLHAGCNYTTEINSSNETRYSEKDENYMRHVILMKNDVLLIDRNESKSSLDITYGLDANRFYEQCPFANKFKDLCTLGESTRTLTKYSKCRYQTKNSTHRLLMPFKEEDISDDPSIKIYHDVLYDDEIETIKTMSIKNMVDSRVVDSKMTGGNFNEKHRSGKTSRIKNIHGSLNARIESFTGRNTQTAEDYQIVNYGLCGHYMPHYDVFSKKHSLSRQFGNRLMTVLFYLNDVQKDGYTVFPMLNIVSPAEKGAALVWYNMHTSDGRDHQQSLHGSCPLLKGNKWIMTRWLYEEGQDLPYNWRKLQSD</sequence>
<dbReference type="Gene3D" id="1.25.40.10">
    <property type="entry name" value="Tetratricopeptide repeat domain"/>
    <property type="match status" value="1"/>
</dbReference>
<name>A0A5E4MK60_9HEMI</name>
<evidence type="ECO:0000256" key="4">
    <source>
        <dbReference type="ARBA" id="ARBA00006511"/>
    </source>
</evidence>
<dbReference type="SMART" id="SM00702">
    <property type="entry name" value="P4Hc"/>
    <property type="match status" value="1"/>
</dbReference>